<dbReference type="EMBL" id="GIKN01007246">
    <property type="protein sequence ID" value="NIE49519.1"/>
    <property type="molecule type" value="Transcribed_RNA"/>
</dbReference>
<evidence type="ECO:0000313" key="2">
    <source>
        <dbReference type="EMBL" id="NIE49519.1"/>
    </source>
</evidence>
<organism evidence="2">
    <name type="scientific">Rhipicephalus microplus</name>
    <name type="common">Cattle tick</name>
    <name type="synonym">Boophilus microplus</name>
    <dbReference type="NCBI Taxonomy" id="6941"/>
    <lineage>
        <taxon>Eukaryota</taxon>
        <taxon>Metazoa</taxon>
        <taxon>Ecdysozoa</taxon>
        <taxon>Arthropoda</taxon>
        <taxon>Chelicerata</taxon>
        <taxon>Arachnida</taxon>
        <taxon>Acari</taxon>
        <taxon>Parasitiformes</taxon>
        <taxon>Ixodida</taxon>
        <taxon>Ixodoidea</taxon>
        <taxon>Ixodidae</taxon>
        <taxon>Rhipicephalinae</taxon>
        <taxon>Rhipicephalus</taxon>
        <taxon>Boophilus</taxon>
    </lineage>
</organism>
<name>A0A6G5AFD4_RHIMP</name>
<dbReference type="AlphaFoldDB" id="A0A6G5AFD4"/>
<accession>A0A6G5AFD4</accession>
<protein>
    <submittedName>
        <fullName evidence="2">Uncharacterized protein</fullName>
    </submittedName>
</protein>
<feature type="transmembrane region" description="Helical" evidence="1">
    <location>
        <begin position="12"/>
        <end position="30"/>
    </location>
</feature>
<evidence type="ECO:0000256" key="1">
    <source>
        <dbReference type="SAM" id="Phobius"/>
    </source>
</evidence>
<keyword evidence="1" id="KW-0472">Membrane</keyword>
<keyword evidence="1" id="KW-0812">Transmembrane</keyword>
<reference evidence="2" key="1">
    <citation type="submission" date="2020-03" db="EMBL/GenBank/DDBJ databases">
        <title>A transcriptome and proteome of the tick Rhipicephalus microplus shaped by the genetic composition of its hosts and developmental stage.</title>
        <authorList>
            <person name="Garcia G.R."/>
            <person name="Ribeiro J.M.C."/>
            <person name="Maruyama S.R."/>
            <person name="Gardinasse L.G."/>
            <person name="Nelson K."/>
            <person name="Ferreira B.R."/>
            <person name="Andrade T.G."/>
            <person name="Santos I.K.F.M."/>
        </authorList>
    </citation>
    <scope>NUCLEOTIDE SEQUENCE</scope>
    <source>
        <strain evidence="2">NSGR</strain>
        <tissue evidence="2">Salivary glands</tissue>
    </source>
</reference>
<proteinExistence type="predicted"/>
<sequence>MVLFLCARHTKLSFFFFFFYFSPLSADFLCKRSLSCARVCVCVCVRVCVCVCVCFNVWLLSLMMLVNVSHRTEHAIFDSTPLCCRFPRCFSSFLCEKVSCVTDRLPSLYTAGF</sequence>
<keyword evidence="1" id="KW-1133">Transmembrane helix</keyword>
<feature type="transmembrane region" description="Helical" evidence="1">
    <location>
        <begin position="37"/>
        <end position="59"/>
    </location>
</feature>